<name>A0A1G7WXX9_9FLAO</name>
<dbReference type="OrthoDB" id="9805017at2"/>
<gene>
    <name evidence="3" type="ORF">SAMN04489796_101529</name>
</gene>
<dbReference type="Gene3D" id="2.80.10.50">
    <property type="match status" value="6"/>
</dbReference>
<dbReference type="Proteomes" id="UP000199492">
    <property type="component" value="Unassembled WGS sequence"/>
</dbReference>
<dbReference type="Pfam" id="PF17164">
    <property type="entry name" value="DUF5122"/>
    <property type="match status" value="14"/>
</dbReference>
<evidence type="ECO:0000256" key="1">
    <source>
        <dbReference type="ARBA" id="ARBA00022729"/>
    </source>
</evidence>
<evidence type="ECO:0000313" key="3">
    <source>
        <dbReference type="EMBL" id="SDG76778.1"/>
    </source>
</evidence>
<keyword evidence="1" id="KW-0732">Signal</keyword>
<sequence>MLISVFLDKNIPNTRYCMIYKRILILEKLNFRIMKQLLLFILCLSFSISAIAQDGSLDLTFNPFDIGKGDGPNDYIRATTLQNDGKIIISGDFTSYNGILINGIARLNTDGSLDTTFNVGTGVNNGGIHVVAIQADGKVIIGGWFSSINGILVNRIARLNTDGSLDTTFNVGTGANSEIEEITIQADGKIIIGGSFTSYNGISINRIARLNTDGSLDTTFNVGTGVNNSVRSIAIQADGKVIIGGFFTSYNDISSNYFVRINADGSLDTSFNIGTGLNDGISEIVFQDNGKVIIGGYFTNYNGISVNRIARLNTDGSLDTIFNIGSGVNASVNSIIMQDDGNIFINGYFTNYNGVSVNNFIRLNTDGSLDSSFNASNEVISGEASIAIQNDGKVIFGGYVVASSFSRYLTRLNTDGNLDVSFNVGYGANSFISDIAIEEDGKVIISGAFTNYNNMTSNNIARLNTDGSLDPSFNVDTVTLGNINNIAIQEDGKVIISGYFLNSNYFYTDYLTRLNADGSLDTSFNVGTGATNSIDDIVIQEDGKIIITGFFDGFNGVSMNGIARLNADGSLDTSFDIGTGASGRIFSIGMQDDGKIIIGGYFSDFNGTSTNDLARLNTDGSLDTSFNVGSFSVGPGPNNAIRELSIQEDGKVIISGFFTGYNGVSTNDLARLYTDGSLDTSFNAGSGVFGVREIGIQNDGKIIIGGDFTSYNGTSINRIARLNTDGSLDTNFNIGTGANNSVIALRIQDDEQVVAAGSFTSYNGTRKNRIIRINSSNGLHINDIKIDYFNIHPNPAQNVVNIKLRQEIDLKRVTIYNNLGQQVLASNKSIINTSNLASGLYLVEVETNKGKSAKKLIVE</sequence>
<feature type="domain" description="Secretion system C-terminal sorting" evidence="2">
    <location>
        <begin position="791"/>
        <end position="858"/>
    </location>
</feature>
<reference evidence="4" key="1">
    <citation type="submission" date="2016-10" db="EMBL/GenBank/DDBJ databases">
        <authorList>
            <person name="Varghese N."/>
            <person name="Submissions S."/>
        </authorList>
    </citation>
    <scope>NUCLEOTIDE SEQUENCE [LARGE SCALE GENOMIC DNA]</scope>
    <source>
        <strain evidence="4">DSM 15363</strain>
    </source>
</reference>
<organism evidence="3 4">
    <name type="scientific">Winogradskyella thalassocola</name>
    <dbReference type="NCBI Taxonomy" id="262004"/>
    <lineage>
        <taxon>Bacteria</taxon>
        <taxon>Pseudomonadati</taxon>
        <taxon>Bacteroidota</taxon>
        <taxon>Flavobacteriia</taxon>
        <taxon>Flavobacteriales</taxon>
        <taxon>Flavobacteriaceae</taxon>
        <taxon>Winogradskyella</taxon>
    </lineage>
</organism>
<dbReference type="AlphaFoldDB" id="A0A1G7WXX9"/>
<dbReference type="EMBL" id="FNCZ01000001">
    <property type="protein sequence ID" value="SDG76778.1"/>
    <property type="molecule type" value="Genomic_DNA"/>
</dbReference>
<accession>A0A1G7WXX9</accession>
<dbReference type="SUPFAM" id="SSF63829">
    <property type="entry name" value="Calcium-dependent phosphotriesterase"/>
    <property type="match status" value="2"/>
</dbReference>
<dbReference type="PANTHER" id="PTHR42754">
    <property type="entry name" value="ENDOGLUCANASE"/>
    <property type="match status" value="1"/>
</dbReference>
<dbReference type="PANTHER" id="PTHR42754:SF1">
    <property type="entry name" value="LIPOPROTEIN"/>
    <property type="match status" value="1"/>
</dbReference>
<dbReference type="InterPro" id="IPR026444">
    <property type="entry name" value="Secre_tail"/>
</dbReference>
<evidence type="ECO:0000259" key="2">
    <source>
        <dbReference type="Pfam" id="PF18962"/>
    </source>
</evidence>
<evidence type="ECO:0000313" key="4">
    <source>
        <dbReference type="Proteomes" id="UP000199492"/>
    </source>
</evidence>
<dbReference type="NCBIfam" id="TIGR02608">
    <property type="entry name" value="delta_60_rpt"/>
    <property type="match status" value="13"/>
</dbReference>
<dbReference type="Pfam" id="PF18962">
    <property type="entry name" value="Por_Secre_tail"/>
    <property type="match status" value="1"/>
</dbReference>
<dbReference type="InterPro" id="IPR013431">
    <property type="entry name" value="Delta_60_rpt"/>
</dbReference>
<keyword evidence="4" id="KW-1185">Reference proteome</keyword>
<proteinExistence type="predicted"/>
<dbReference type="NCBIfam" id="TIGR04183">
    <property type="entry name" value="Por_Secre_tail"/>
    <property type="match status" value="1"/>
</dbReference>
<dbReference type="STRING" id="262004.SAMN04489796_101529"/>
<protein>
    <submittedName>
        <fullName evidence="3">Delta-60 repeat domain-containing protein/Por secretion system C-terminal sorting domain-containing protein</fullName>
    </submittedName>
</protein>